<feature type="region of interest" description="Disordered" evidence="1">
    <location>
        <begin position="41"/>
        <end position="76"/>
    </location>
</feature>
<dbReference type="PANTHER" id="PTHR33193">
    <property type="entry name" value="DOMAIN PROTEIN, PUTATIVE (DUF3511)-RELATED"/>
    <property type="match status" value="1"/>
</dbReference>
<evidence type="ECO:0000256" key="1">
    <source>
        <dbReference type="SAM" id="MobiDB-lite"/>
    </source>
</evidence>
<reference evidence="2 3" key="1">
    <citation type="journal article" date="2013" name="Genome Biol.">
        <title>The genome sequence of the most widely cultivated cacao type and its use to identify candidate genes regulating pod color.</title>
        <authorList>
            <person name="Motamayor J.C."/>
            <person name="Mockaitis K."/>
            <person name="Schmutz J."/>
            <person name="Haiminen N."/>
            <person name="Iii D.L."/>
            <person name="Cornejo O."/>
            <person name="Findley S.D."/>
            <person name="Zheng P."/>
            <person name="Utro F."/>
            <person name="Royaert S."/>
            <person name="Saski C."/>
            <person name="Jenkins J."/>
            <person name="Podicheti R."/>
            <person name="Zhao M."/>
            <person name="Scheffler B.E."/>
            <person name="Stack J.C."/>
            <person name="Feltus F.A."/>
            <person name="Mustiga G.M."/>
            <person name="Amores F."/>
            <person name="Phillips W."/>
            <person name="Marelli J.P."/>
            <person name="May G.D."/>
            <person name="Shapiro H."/>
            <person name="Ma J."/>
            <person name="Bustamante C.D."/>
            <person name="Schnell R.J."/>
            <person name="Main D."/>
            <person name="Gilbert D."/>
            <person name="Parida L."/>
            <person name="Kuhn D.N."/>
        </authorList>
    </citation>
    <scope>NUCLEOTIDE SEQUENCE [LARGE SCALE GENOMIC DNA]</scope>
    <source>
        <strain evidence="3">cv. Matina 1-6</strain>
    </source>
</reference>
<evidence type="ECO:0000313" key="3">
    <source>
        <dbReference type="Proteomes" id="UP000026915"/>
    </source>
</evidence>
<dbReference type="Gramene" id="EOY11618">
    <property type="protein sequence ID" value="EOY11618"/>
    <property type="gene ID" value="TCM_026743"/>
</dbReference>
<evidence type="ECO:0000313" key="2">
    <source>
        <dbReference type="EMBL" id="EOY11618.1"/>
    </source>
</evidence>
<feature type="region of interest" description="Disordered" evidence="1">
    <location>
        <begin position="1"/>
        <end position="25"/>
    </location>
</feature>
<dbReference type="HOGENOM" id="CLU_167173_0_0_1"/>
<dbReference type="STRING" id="3641.A0A061F3Z2"/>
<dbReference type="Pfam" id="PF12023">
    <property type="entry name" value="DUF3511"/>
    <property type="match status" value="1"/>
</dbReference>
<name>A0A061F3Z2_THECC</name>
<organism evidence="2 3">
    <name type="scientific">Theobroma cacao</name>
    <name type="common">Cacao</name>
    <name type="synonym">Cocoa</name>
    <dbReference type="NCBI Taxonomy" id="3641"/>
    <lineage>
        <taxon>Eukaryota</taxon>
        <taxon>Viridiplantae</taxon>
        <taxon>Streptophyta</taxon>
        <taxon>Embryophyta</taxon>
        <taxon>Tracheophyta</taxon>
        <taxon>Spermatophyta</taxon>
        <taxon>Magnoliopsida</taxon>
        <taxon>eudicotyledons</taxon>
        <taxon>Gunneridae</taxon>
        <taxon>Pentapetalae</taxon>
        <taxon>rosids</taxon>
        <taxon>malvids</taxon>
        <taxon>Malvales</taxon>
        <taxon>Malvaceae</taxon>
        <taxon>Byttnerioideae</taxon>
        <taxon>Theobroma</taxon>
    </lineage>
</organism>
<evidence type="ECO:0008006" key="4">
    <source>
        <dbReference type="Google" id="ProtNLM"/>
    </source>
</evidence>
<dbReference type="Gramene" id="Tc05v2_t026650.1">
    <property type="protein sequence ID" value="Tc05v2_p026650.1"/>
    <property type="gene ID" value="Tc05v2_g026650"/>
</dbReference>
<dbReference type="AlphaFoldDB" id="A0A061F3Z2"/>
<protein>
    <recommendedName>
        <fullName evidence="4">DUF3511 domain protein</fullName>
    </recommendedName>
</protein>
<dbReference type="InterPro" id="IPR021899">
    <property type="entry name" value="DUF3511"/>
</dbReference>
<keyword evidence="3" id="KW-1185">Reference proteome</keyword>
<dbReference type="eggNOG" id="ENOG502SEBW">
    <property type="taxonomic scope" value="Eukaryota"/>
</dbReference>
<dbReference type="InParanoid" id="A0A061F3Z2"/>
<proteinExistence type="predicted"/>
<dbReference type="EMBL" id="CM001883">
    <property type="protein sequence ID" value="EOY11618.1"/>
    <property type="molecule type" value="Genomic_DNA"/>
</dbReference>
<accession>A0A061F3Z2</accession>
<dbReference type="OrthoDB" id="660385at2759"/>
<gene>
    <name evidence="2" type="ORF">TCM_026743</name>
</gene>
<dbReference type="KEGG" id="tcc:18600552"/>
<dbReference type="PANTHER" id="PTHR33193:SF50">
    <property type="entry name" value="DUF3511 DOMAIN PROTEIN"/>
    <property type="match status" value="1"/>
</dbReference>
<dbReference type="Proteomes" id="UP000026915">
    <property type="component" value="Chromosome 5"/>
</dbReference>
<dbReference type="OMA" id="WIKKKYC"/>
<sequence length="119" mass="14092">MEEYFRRPSYRPAAAGVGGRNPEISDSNMLKYVNKVYFGRSSQPPALDPSPFDRKQNAKKKRKEESRTTSKSWWNEPKMKRKRRLAKYKMFALEGKLKESLKKGSRWIKKKYCKIVHGY</sequence>